<feature type="region of interest" description="Disordered" evidence="1">
    <location>
        <begin position="156"/>
        <end position="178"/>
    </location>
</feature>
<name>A0A498M6Y4_LABRO</name>
<feature type="region of interest" description="Disordered" evidence="1">
    <location>
        <begin position="962"/>
        <end position="994"/>
    </location>
</feature>
<evidence type="ECO:0000256" key="1">
    <source>
        <dbReference type="SAM" id="MobiDB-lite"/>
    </source>
</evidence>
<dbReference type="EMBL" id="QBIY01012866">
    <property type="protein sequence ID" value="RXN15052.1"/>
    <property type="molecule type" value="Genomic_DNA"/>
</dbReference>
<evidence type="ECO:0000313" key="2">
    <source>
        <dbReference type="EMBL" id="RXN15052.1"/>
    </source>
</evidence>
<feature type="compositionally biased region" description="Basic and acidic residues" evidence="1">
    <location>
        <begin position="1462"/>
        <end position="1474"/>
    </location>
</feature>
<feature type="region of interest" description="Disordered" evidence="1">
    <location>
        <begin position="537"/>
        <end position="698"/>
    </location>
</feature>
<proteinExistence type="predicted"/>
<feature type="region of interest" description="Disordered" evidence="1">
    <location>
        <begin position="233"/>
        <end position="285"/>
    </location>
</feature>
<feature type="compositionally biased region" description="Polar residues" evidence="1">
    <location>
        <begin position="966"/>
        <end position="978"/>
    </location>
</feature>
<feature type="compositionally biased region" description="Basic and acidic residues" evidence="1">
    <location>
        <begin position="671"/>
        <end position="685"/>
    </location>
</feature>
<feature type="region of interest" description="Disordered" evidence="1">
    <location>
        <begin position="1339"/>
        <end position="1474"/>
    </location>
</feature>
<feature type="compositionally biased region" description="Basic residues" evidence="1">
    <location>
        <begin position="1355"/>
        <end position="1368"/>
    </location>
</feature>
<accession>A0A498M6Y4</accession>
<reference evidence="2 3" key="1">
    <citation type="submission" date="2018-03" db="EMBL/GenBank/DDBJ databases">
        <title>Draft genome sequence of Rohu Carp (Labeo rohita).</title>
        <authorList>
            <person name="Das P."/>
            <person name="Kushwaha B."/>
            <person name="Joshi C.G."/>
            <person name="Kumar D."/>
            <person name="Nagpure N.S."/>
            <person name="Sahoo L."/>
            <person name="Das S.P."/>
            <person name="Bit A."/>
            <person name="Patnaik S."/>
            <person name="Meher P.K."/>
            <person name="Jayasankar P."/>
            <person name="Koringa P.G."/>
            <person name="Patel N.V."/>
            <person name="Hinsu A.T."/>
            <person name="Kumar R."/>
            <person name="Pandey M."/>
            <person name="Agarwal S."/>
            <person name="Srivastava S."/>
            <person name="Singh M."/>
            <person name="Iquebal M.A."/>
            <person name="Jaiswal S."/>
            <person name="Angadi U.B."/>
            <person name="Kumar N."/>
            <person name="Raza M."/>
            <person name="Shah T.M."/>
            <person name="Rai A."/>
            <person name="Jena J.K."/>
        </authorList>
    </citation>
    <scope>NUCLEOTIDE SEQUENCE [LARGE SCALE GENOMIC DNA]</scope>
    <source>
        <strain evidence="2">DASCIFA01</strain>
        <tissue evidence="2">Testis</tissue>
    </source>
</reference>
<evidence type="ECO:0000313" key="3">
    <source>
        <dbReference type="Proteomes" id="UP000290572"/>
    </source>
</evidence>
<feature type="compositionally biased region" description="Polar residues" evidence="1">
    <location>
        <begin position="574"/>
        <end position="594"/>
    </location>
</feature>
<feature type="compositionally biased region" description="Acidic residues" evidence="1">
    <location>
        <begin position="156"/>
        <end position="174"/>
    </location>
</feature>
<gene>
    <name evidence="2" type="ORF">ROHU_028374</name>
</gene>
<keyword evidence="3" id="KW-1185">Reference proteome</keyword>
<feature type="compositionally biased region" description="Gly residues" evidence="1">
    <location>
        <begin position="1425"/>
        <end position="1440"/>
    </location>
</feature>
<dbReference type="Proteomes" id="UP000290572">
    <property type="component" value="Unassembled WGS sequence"/>
</dbReference>
<feature type="compositionally biased region" description="Low complexity" evidence="1">
    <location>
        <begin position="626"/>
        <end position="636"/>
    </location>
</feature>
<feature type="compositionally biased region" description="Basic and acidic residues" evidence="1">
    <location>
        <begin position="979"/>
        <end position="994"/>
    </location>
</feature>
<feature type="compositionally biased region" description="Polar residues" evidence="1">
    <location>
        <begin position="264"/>
        <end position="273"/>
    </location>
</feature>
<feature type="compositionally biased region" description="Low complexity" evidence="1">
    <location>
        <begin position="1374"/>
        <end position="1384"/>
    </location>
</feature>
<sequence>MHSISIPSLSKPCVKDPVIQAQSTNIFTSPSPCSCVLIPIAKMPVETCPLCLRMYGRLSQHLVLTHKVKNKEERKLLLAIESGRINARAGNCPIVGCGKFCSRLDRHIRAHSEISAVAQDEAIVRCKRRVVISKLTALRASNPAIPMISTLDLEEHEQLEDPDVPPDQEEEECSNPDCKREQELLRSQVADLTKQVDILTASLKNVTRRYWILKRRSTPLGAVRVGQVARKLLSSPGMEEENVASEPPSSSQEPKDGAEEPSASDIQPSSSAQESREKSPLQYPDDVSVLNDIREEYRLHNLAPDPTPRLRDNVGCVLLNLKKFIAFRAEGKGKGKLSDFCFQTSITSHARFTYTMEHRRLFKSALEGPESNPESNPKSIEVHCVLSRPSSHTPAKKISKFMCHDVKTADTFNVTNLSAQQAMEHRRFFECTLDGPERSPTKPTTPIKCKRSAKNPECETEISEEAGQGEVEQREEWEMYNSLILIFTLKKAKFTHTSKDHLKISKFICDDVKTADKFYVTNLSAQQAMEHRRLFESALEGPEQSPTKLAAPIKRKRPAKKPRASKKPPSASSELTSGSTTPEVRYQESGTSRPESIERPGRIPPNRTPKLGLWQTSRTPPPPGRSIPGSRRYGPPYVRAPNLRPGSRGLKAGSTDSPRRPLSDAATPESIDPRGAEIRAPEARKAKLLTGRNSPKKRANSIKIRVTLEHGHLFLMSPAPSPYDPSSQNGGRPTFHLNAYRKPVEALSNKLQMPVEICPLCLRMYGRLSQHLILTHKVENKEERRLLLAITTGRINARAGNCPILGCGRFSHRLDRHIRTHSEISEVAQDDAILCCKRRVVISKLTALRASNPAVPMVSTLDLEEHEQLEDPDVPPSLEELEAEECSNPECKRQKKFLRSQVVYLNKQVDILTDSLKNVTRRYRMLKRKSTPLGAVRVGQVAQKLLSSLGPEEEDVTEEVLDAPVQTITPGEPSTSQQPEDRAEEPSASKEQTDHVSVLNEILEEYRRHQLGPDPTTKLRENVGCQIYRIKKFIAFMAEGKGKLSDFCFLNETAKLHAWVSSLRKANMTVTTIRHYVMNVGTFFSYIAETPPPSCRLSRNALIGLHREIQSLRKSLKRGIALPRTSEVRVIAKSTLLKCRTQAMQAIPELLTLLEKKPTQKVLWQFYGHFVALLSSIYGHRGGVFQNITIQEVLAAQKSTSQKAYLVNVTSHKTNQAFGPAQIALTEEEYGWVQRFLRLKDQLPGGTEAKYLFFTSTPNPCKNLNNYFQEAWKSMGLPGCPTFTDVRTSIASHAKFTHTNKNHLKISKFMCDDVKTADKFYVRNLSAQQAMEHRRLFESALEGPEQSPTKLAAPIKRKRSAKKPRASKKPPPASSELTSGSTTPEETEEVRYQESGTSSPESIECETEISEEAGQGEVEGEGEGGAEAGAEGGAEGGAGDGAQVTPETSSTTRRGKLLSSEFVKKAMEKRCKKK</sequence>
<comment type="caution">
    <text evidence="2">The sequence shown here is derived from an EMBL/GenBank/DDBJ whole genome shotgun (WGS) entry which is preliminary data.</text>
</comment>
<feature type="compositionally biased region" description="Basic residues" evidence="1">
    <location>
        <begin position="553"/>
        <end position="566"/>
    </location>
</feature>
<organism evidence="2 3">
    <name type="scientific">Labeo rohita</name>
    <name type="common">Indian major carp</name>
    <name type="synonym">Cyprinus rohita</name>
    <dbReference type="NCBI Taxonomy" id="84645"/>
    <lineage>
        <taxon>Eukaryota</taxon>
        <taxon>Metazoa</taxon>
        <taxon>Chordata</taxon>
        <taxon>Craniata</taxon>
        <taxon>Vertebrata</taxon>
        <taxon>Euteleostomi</taxon>
        <taxon>Actinopterygii</taxon>
        <taxon>Neopterygii</taxon>
        <taxon>Teleostei</taxon>
        <taxon>Ostariophysi</taxon>
        <taxon>Cypriniformes</taxon>
        <taxon>Cyprinidae</taxon>
        <taxon>Labeoninae</taxon>
        <taxon>Labeonini</taxon>
        <taxon>Labeo</taxon>
    </lineage>
</organism>
<protein>
    <submittedName>
        <fullName evidence="2">Uncharacterized protein</fullName>
    </submittedName>
</protein>